<evidence type="ECO:0000313" key="3">
    <source>
        <dbReference type="Proteomes" id="UP000784294"/>
    </source>
</evidence>
<organism evidence="2 3">
    <name type="scientific">Protopolystoma xenopodis</name>
    <dbReference type="NCBI Taxonomy" id="117903"/>
    <lineage>
        <taxon>Eukaryota</taxon>
        <taxon>Metazoa</taxon>
        <taxon>Spiralia</taxon>
        <taxon>Lophotrochozoa</taxon>
        <taxon>Platyhelminthes</taxon>
        <taxon>Monogenea</taxon>
        <taxon>Polyopisthocotylea</taxon>
        <taxon>Polystomatidea</taxon>
        <taxon>Polystomatidae</taxon>
        <taxon>Protopolystoma</taxon>
    </lineage>
</organism>
<keyword evidence="3" id="KW-1185">Reference proteome</keyword>
<evidence type="ECO:0000256" key="1">
    <source>
        <dbReference type="SAM" id="MobiDB-lite"/>
    </source>
</evidence>
<gene>
    <name evidence="2" type="ORF">PXEA_LOCUS21289</name>
</gene>
<reference evidence="2" key="1">
    <citation type="submission" date="2018-11" db="EMBL/GenBank/DDBJ databases">
        <authorList>
            <consortium name="Pathogen Informatics"/>
        </authorList>
    </citation>
    <scope>NUCLEOTIDE SEQUENCE</scope>
</reference>
<evidence type="ECO:0000313" key="2">
    <source>
        <dbReference type="EMBL" id="VEL27849.1"/>
    </source>
</evidence>
<protein>
    <submittedName>
        <fullName evidence="2">Uncharacterized protein</fullName>
    </submittedName>
</protein>
<proteinExistence type="predicted"/>
<sequence length="108" mass="11618">MLPTASNNATAAINDDDDDDDDDDGINKKRRFLVVVSASDSVVSWSWRMGNYFVWPLLSCGSAHSFVIFPTAPPRPGLPTLICPRSDVNSVAARPLACVHSHPLPAAV</sequence>
<feature type="region of interest" description="Disordered" evidence="1">
    <location>
        <begin position="1"/>
        <end position="26"/>
    </location>
</feature>
<comment type="caution">
    <text evidence="2">The sequence shown here is derived from an EMBL/GenBank/DDBJ whole genome shotgun (WGS) entry which is preliminary data.</text>
</comment>
<name>A0A448X4H6_9PLAT</name>
<feature type="compositionally biased region" description="Acidic residues" evidence="1">
    <location>
        <begin position="14"/>
        <end position="24"/>
    </location>
</feature>
<dbReference type="EMBL" id="CAAALY010090362">
    <property type="protein sequence ID" value="VEL27849.1"/>
    <property type="molecule type" value="Genomic_DNA"/>
</dbReference>
<feature type="compositionally biased region" description="Polar residues" evidence="1">
    <location>
        <begin position="1"/>
        <end position="11"/>
    </location>
</feature>
<accession>A0A448X4H6</accession>
<dbReference type="Proteomes" id="UP000784294">
    <property type="component" value="Unassembled WGS sequence"/>
</dbReference>
<dbReference type="AlphaFoldDB" id="A0A448X4H6"/>